<evidence type="ECO:0000313" key="2">
    <source>
        <dbReference type="EMBL" id="AWM36851.1"/>
    </source>
</evidence>
<dbReference type="PANTHER" id="PTHR34512:SF30">
    <property type="entry name" value="OUTER MEMBRANE PROTEIN ASSEMBLY FACTOR BAMB"/>
    <property type="match status" value="1"/>
</dbReference>
<accession>A0A2Z3GW85</accession>
<dbReference type="OrthoDB" id="9815737at2"/>
<dbReference type="Pfam" id="PF13360">
    <property type="entry name" value="PQQ_2"/>
    <property type="match status" value="1"/>
</dbReference>
<dbReference type="SMART" id="SM00564">
    <property type="entry name" value="PQQ"/>
    <property type="match status" value="4"/>
</dbReference>
<evidence type="ECO:0000259" key="1">
    <source>
        <dbReference type="Pfam" id="PF13360"/>
    </source>
</evidence>
<dbReference type="Proteomes" id="UP000245802">
    <property type="component" value="Chromosome"/>
</dbReference>
<keyword evidence="3" id="KW-1185">Reference proteome</keyword>
<dbReference type="InterPro" id="IPR015943">
    <property type="entry name" value="WD40/YVTN_repeat-like_dom_sf"/>
</dbReference>
<dbReference type="AlphaFoldDB" id="A0A2Z3GW85"/>
<dbReference type="PANTHER" id="PTHR34512">
    <property type="entry name" value="CELL SURFACE PROTEIN"/>
    <property type="match status" value="1"/>
</dbReference>
<dbReference type="KEGG" id="gog:C1280_07350"/>
<gene>
    <name evidence="2" type="ORF">C1280_07350</name>
</gene>
<name>A0A2Z3GW85_9BACT</name>
<evidence type="ECO:0000313" key="3">
    <source>
        <dbReference type="Proteomes" id="UP000245802"/>
    </source>
</evidence>
<proteinExistence type="predicted"/>
<protein>
    <recommendedName>
        <fullName evidence="1">Pyrrolo-quinoline quinone repeat domain-containing protein</fullName>
    </recommendedName>
</protein>
<dbReference type="EMBL" id="CP025958">
    <property type="protein sequence ID" value="AWM36851.1"/>
    <property type="molecule type" value="Genomic_DNA"/>
</dbReference>
<dbReference type="SUPFAM" id="SSF50998">
    <property type="entry name" value="Quinoprotein alcohol dehydrogenase-like"/>
    <property type="match status" value="1"/>
</dbReference>
<feature type="domain" description="Pyrrolo-quinoline quinone repeat" evidence="1">
    <location>
        <begin position="117"/>
        <end position="355"/>
    </location>
</feature>
<dbReference type="InterPro" id="IPR018391">
    <property type="entry name" value="PQQ_b-propeller_rpt"/>
</dbReference>
<dbReference type="RefSeq" id="WP_010035759.1">
    <property type="nucleotide sequence ID" value="NZ_CP025958.1"/>
</dbReference>
<sequence length="432" mass="47288">MPRAVVPFLLTLALAPELRAADWPTFLGPMRDGVSAEKGIIAPWPAKGLKVVWECELGVGFAPPVTAGGKLFHADRFGDNIRLTARDAATGKFLWKYEYPTEYEDRYGYDPGPRACPVVDGDRVYLYGPEGVLVCLNTATGKEVWKVETREKYFFHQNFFGCGSVPVVEGDLLILPVGGSVKNIRPADFRQVKPNGTALVAFDKKTGEVKYAAGDELASYASPTVATINGKKTGLYFARGGLLGFDPQTGKTLFHHPWRAKIMESVNASNPVVVGDKVLLTECYGAGSVLLDLKGGKPKEVWSDSDKDAGDQSLMCHWNTPIHVAGYVYGSSGRHTEDSDIRCIDLTTGDVKWRQKRTKRCSLTLADGHFISLSEYGELALLKVNPAKYDEVSKYDTGLEYPCWAAPVLSNGLLYIRGKGKLQALELTPAKK</sequence>
<reference evidence="2 3" key="1">
    <citation type="submission" date="2018-01" db="EMBL/GenBank/DDBJ databases">
        <title>G. obscuriglobus.</title>
        <authorList>
            <person name="Franke J."/>
            <person name="Blomberg W."/>
            <person name="Selmecki A."/>
        </authorList>
    </citation>
    <scope>NUCLEOTIDE SEQUENCE [LARGE SCALE GENOMIC DNA]</scope>
    <source>
        <strain evidence="2 3">DSM 5831</strain>
    </source>
</reference>
<dbReference type="Gene3D" id="2.130.10.10">
    <property type="entry name" value="YVTN repeat-like/Quinoprotein amine dehydrogenase"/>
    <property type="match status" value="2"/>
</dbReference>
<organism evidence="2 3">
    <name type="scientific">Gemmata obscuriglobus</name>
    <dbReference type="NCBI Taxonomy" id="114"/>
    <lineage>
        <taxon>Bacteria</taxon>
        <taxon>Pseudomonadati</taxon>
        <taxon>Planctomycetota</taxon>
        <taxon>Planctomycetia</taxon>
        <taxon>Gemmatales</taxon>
        <taxon>Gemmataceae</taxon>
        <taxon>Gemmata</taxon>
    </lineage>
</organism>
<dbReference type="InterPro" id="IPR002372">
    <property type="entry name" value="PQQ_rpt_dom"/>
</dbReference>
<dbReference type="InterPro" id="IPR011047">
    <property type="entry name" value="Quinoprotein_ADH-like_sf"/>
</dbReference>